<sequence length="167" mass="17218">MSIDRRPFAIALAMTVSACASSGDYPSLAQRPAERVGGLFEPDTPEVIPSPPPAPSADLVARLAQLQRDAASLHAQFNAAAPAATRLAGAAGGTGSDSWASAQVALADLDSLRSRVAVSLAELDALWVDSTVEAGPRDAIGSARDAVEGMVRQEDEVLARLRSRVGS</sequence>
<organism evidence="2 3">
    <name type="scientific">Tsuneonella deserti</name>
    <dbReference type="NCBI Taxonomy" id="2035528"/>
    <lineage>
        <taxon>Bacteria</taxon>
        <taxon>Pseudomonadati</taxon>
        <taxon>Pseudomonadota</taxon>
        <taxon>Alphaproteobacteria</taxon>
        <taxon>Sphingomonadales</taxon>
        <taxon>Erythrobacteraceae</taxon>
        <taxon>Tsuneonella</taxon>
    </lineage>
</organism>
<gene>
    <name evidence="2" type="ORF">GCM10011515_16410</name>
</gene>
<comment type="caution">
    <text evidence="2">The sequence shown here is derived from an EMBL/GenBank/DDBJ whole genome shotgun (WGS) entry which is preliminary data.</text>
</comment>
<feature type="region of interest" description="Disordered" evidence="1">
    <location>
        <begin position="33"/>
        <end position="56"/>
    </location>
</feature>
<evidence type="ECO:0000313" key="3">
    <source>
        <dbReference type="Proteomes" id="UP000619041"/>
    </source>
</evidence>
<name>A0ABQ1S9Z5_9SPHN</name>
<dbReference type="Proteomes" id="UP000619041">
    <property type="component" value="Unassembled WGS sequence"/>
</dbReference>
<protein>
    <submittedName>
        <fullName evidence="2">Uncharacterized protein</fullName>
    </submittedName>
</protein>
<reference evidence="3" key="1">
    <citation type="journal article" date="2019" name="Int. J. Syst. Evol. Microbiol.">
        <title>The Global Catalogue of Microorganisms (GCM) 10K type strain sequencing project: providing services to taxonomists for standard genome sequencing and annotation.</title>
        <authorList>
            <consortium name="The Broad Institute Genomics Platform"/>
            <consortium name="The Broad Institute Genome Sequencing Center for Infectious Disease"/>
            <person name="Wu L."/>
            <person name="Ma J."/>
        </authorList>
    </citation>
    <scope>NUCLEOTIDE SEQUENCE [LARGE SCALE GENOMIC DNA]</scope>
    <source>
        <strain evidence="3">CGMCC 1.15959</strain>
    </source>
</reference>
<dbReference type="PROSITE" id="PS51257">
    <property type="entry name" value="PROKAR_LIPOPROTEIN"/>
    <property type="match status" value="1"/>
</dbReference>
<dbReference type="RefSeq" id="WP_188644684.1">
    <property type="nucleotide sequence ID" value="NZ_BMKL01000001.1"/>
</dbReference>
<evidence type="ECO:0000313" key="2">
    <source>
        <dbReference type="EMBL" id="GGD97353.1"/>
    </source>
</evidence>
<accession>A0ABQ1S9Z5</accession>
<evidence type="ECO:0000256" key="1">
    <source>
        <dbReference type="SAM" id="MobiDB-lite"/>
    </source>
</evidence>
<keyword evidence="3" id="KW-1185">Reference proteome</keyword>
<proteinExistence type="predicted"/>
<dbReference type="EMBL" id="BMKL01000001">
    <property type="protein sequence ID" value="GGD97353.1"/>
    <property type="molecule type" value="Genomic_DNA"/>
</dbReference>